<evidence type="ECO:0000313" key="2">
    <source>
        <dbReference type="Proteomes" id="UP000267096"/>
    </source>
</evidence>
<sequence>MHLLQLVNNPEWLFRISKGHAYIAHVLENDKRRIKDIFKERLLMSDSCEKLEALRSELALRDDFQSITSSEVLWNEAICEWRSIHPAFKFLYWSSFFPVSNFNSHVLTT</sequence>
<dbReference type="EMBL" id="UYRR01040729">
    <property type="protein sequence ID" value="VDK79701.1"/>
    <property type="molecule type" value="Genomic_DNA"/>
</dbReference>
<gene>
    <name evidence="1" type="ORF">ASIM_LOCUS20796</name>
</gene>
<organism evidence="3">
    <name type="scientific">Anisakis simplex</name>
    <name type="common">Herring worm</name>
    <dbReference type="NCBI Taxonomy" id="6269"/>
    <lineage>
        <taxon>Eukaryota</taxon>
        <taxon>Metazoa</taxon>
        <taxon>Ecdysozoa</taxon>
        <taxon>Nematoda</taxon>
        <taxon>Chromadorea</taxon>
        <taxon>Rhabditida</taxon>
        <taxon>Spirurina</taxon>
        <taxon>Ascaridomorpha</taxon>
        <taxon>Ascaridoidea</taxon>
        <taxon>Anisakidae</taxon>
        <taxon>Anisakis</taxon>
        <taxon>Anisakis simplex complex</taxon>
    </lineage>
</organism>
<dbReference type="WBParaSite" id="ASIM_0002142801-mRNA-1">
    <property type="protein sequence ID" value="ASIM_0002142801-mRNA-1"/>
    <property type="gene ID" value="ASIM_0002142801"/>
</dbReference>
<name>A0A0M3KK99_ANISI</name>
<accession>A0A0M3KK99</accession>
<dbReference type="AlphaFoldDB" id="A0A0M3KK99"/>
<protein>
    <submittedName>
        <fullName evidence="3">Ankyrin repeat-containing protein</fullName>
    </submittedName>
</protein>
<evidence type="ECO:0000313" key="1">
    <source>
        <dbReference type="EMBL" id="VDK79701.1"/>
    </source>
</evidence>
<reference evidence="3" key="1">
    <citation type="submission" date="2017-02" db="UniProtKB">
        <authorList>
            <consortium name="WormBaseParasite"/>
        </authorList>
    </citation>
    <scope>IDENTIFICATION</scope>
</reference>
<keyword evidence="2" id="KW-1185">Reference proteome</keyword>
<dbReference type="Proteomes" id="UP000267096">
    <property type="component" value="Unassembled WGS sequence"/>
</dbReference>
<evidence type="ECO:0000313" key="3">
    <source>
        <dbReference type="WBParaSite" id="ASIM_0002142801-mRNA-1"/>
    </source>
</evidence>
<reference evidence="1 2" key="2">
    <citation type="submission" date="2018-11" db="EMBL/GenBank/DDBJ databases">
        <authorList>
            <consortium name="Pathogen Informatics"/>
        </authorList>
    </citation>
    <scope>NUCLEOTIDE SEQUENCE [LARGE SCALE GENOMIC DNA]</scope>
</reference>
<proteinExistence type="predicted"/>